<gene>
    <name evidence="15" type="ORF">ACFSKQ_15885</name>
</gene>
<evidence type="ECO:0000256" key="7">
    <source>
        <dbReference type="ARBA" id="ARBA00022927"/>
    </source>
</evidence>
<evidence type="ECO:0000256" key="3">
    <source>
        <dbReference type="ARBA" id="ARBA00022475"/>
    </source>
</evidence>
<dbReference type="PANTHER" id="PTHR43386">
    <property type="entry name" value="OLIGOPEPTIDE TRANSPORT SYSTEM PERMEASE PROTEIN APPC"/>
    <property type="match status" value="1"/>
</dbReference>
<keyword evidence="2 12" id="KW-0813">Transport</keyword>
<accession>A0ABW5CNX7</accession>
<evidence type="ECO:0000256" key="10">
    <source>
        <dbReference type="ARBA" id="ARBA00024202"/>
    </source>
</evidence>
<dbReference type="PROSITE" id="PS50928">
    <property type="entry name" value="ABC_TM1"/>
    <property type="match status" value="1"/>
</dbReference>
<dbReference type="Pfam" id="PF00528">
    <property type="entry name" value="BPD_transp_1"/>
    <property type="match status" value="1"/>
</dbReference>
<dbReference type="Proteomes" id="UP001597371">
    <property type="component" value="Unassembled WGS sequence"/>
</dbReference>
<dbReference type="InterPro" id="IPR000515">
    <property type="entry name" value="MetI-like"/>
</dbReference>
<feature type="region of interest" description="Disordered" evidence="13">
    <location>
        <begin position="1"/>
        <end position="22"/>
    </location>
</feature>
<proteinExistence type="inferred from homology"/>
<evidence type="ECO:0000313" key="15">
    <source>
        <dbReference type="EMBL" id="MFD2238935.1"/>
    </source>
</evidence>
<feature type="transmembrane region" description="Helical" evidence="12">
    <location>
        <begin position="234"/>
        <end position="259"/>
    </location>
</feature>
<keyword evidence="16" id="KW-1185">Reference proteome</keyword>
<reference evidence="16" key="1">
    <citation type="journal article" date="2019" name="Int. J. Syst. Evol. Microbiol.">
        <title>The Global Catalogue of Microorganisms (GCM) 10K type strain sequencing project: providing services to taxonomists for standard genome sequencing and annotation.</title>
        <authorList>
            <consortium name="The Broad Institute Genomics Platform"/>
            <consortium name="The Broad Institute Genome Sequencing Center for Infectious Disease"/>
            <person name="Wu L."/>
            <person name="Ma J."/>
        </authorList>
    </citation>
    <scope>NUCLEOTIDE SEQUENCE [LARGE SCALE GENOMIC DNA]</scope>
    <source>
        <strain evidence="16">ZS-35-S2</strain>
    </source>
</reference>
<evidence type="ECO:0000259" key="14">
    <source>
        <dbReference type="PROSITE" id="PS50928"/>
    </source>
</evidence>
<dbReference type="Gene3D" id="1.10.3720.10">
    <property type="entry name" value="MetI-like"/>
    <property type="match status" value="1"/>
</dbReference>
<feature type="transmembrane region" description="Helical" evidence="12">
    <location>
        <begin position="355"/>
        <end position="375"/>
    </location>
</feature>
<keyword evidence="3" id="KW-1003">Cell membrane</keyword>
<dbReference type="InterPro" id="IPR050366">
    <property type="entry name" value="BP-dependent_transpt_permease"/>
</dbReference>
<comment type="subcellular location">
    <subcellularLocation>
        <location evidence="1">Cell inner membrane</location>
        <topology evidence="1">Multi-pass membrane protein</topology>
    </subcellularLocation>
    <subcellularLocation>
        <location evidence="12">Cell membrane</location>
        <topology evidence="12">Multi-pass membrane protein</topology>
    </subcellularLocation>
</comment>
<evidence type="ECO:0000313" key="16">
    <source>
        <dbReference type="Proteomes" id="UP001597371"/>
    </source>
</evidence>
<organism evidence="15 16">
    <name type="scientific">Aureimonas populi</name>
    <dbReference type="NCBI Taxonomy" id="1701758"/>
    <lineage>
        <taxon>Bacteria</taxon>
        <taxon>Pseudomonadati</taxon>
        <taxon>Pseudomonadota</taxon>
        <taxon>Alphaproteobacteria</taxon>
        <taxon>Hyphomicrobiales</taxon>
        <taxon>Aurantimonadaceae</taxon>
        <taxon>Aureimonas</taxon>
    </lineage>
</organism>
<keyword evidence="8 12" id="KW-1133">Transmembrane helix</keyword>
<dbReference type="Pfam" id="PF12911">
    <property type="entry name" value="OppC_N"/>
    <property type="match status" value="1"/>
</dbReference>
<feature type="transmembrane region" description="Helical" evidence="12">
    <location>
        <begin position="42"/>
        <end position="64"/>
    </location>
</feature>
<dbReference type="CDD" id="cd06261">
    <property type="entry name" value="TM_PBP2"/>
    <property type="match status" value="1"/>
</dbReference>
<evidence type="ECO:0000256" key="6">
    <source>
        <dbReference type="ARBA" id="ARBA00022856"/>
    </source>
</evidence>
<protein>
    <recommendedName>
        <fullName evidence="11">Oligopeptide transport system permease protein OppC</fullName>
    </recommendedName>
</protein>
<name>A0ABW5CNX7_9HYPH</name>
<evidence type="ECO:0000256" key="8">
    <source>
        <dbReference type="ARBA" id="ARBA00022989"/>
    </source>
</evidence>
<evidence type="ECO:0000256" key="9">
    <source>
        <dbReference type="ARBA" id="ARBA00023136"/>
    </source>
</evidence>
<evidence type="ECO:0000256" key="11">
    <source>
        <dbReference type="ARBA" id="ARBA00072251"/>
    </source>
</evidence>
<evidence type="ECO:0000256" key="1">
    <source>
        <dbReference type="ARBA" id="ARBA00004429"/>
    </source>
</evidence>
<dbReference type="InterPro" id="IPR035906">
    <property type="entry name" value="MetI-like_sf"/>
</dbReference>
<comment type="caution">
    <text evidence="15">The sequence shown here is derived from an EMBL/GenBank/DDBJ whole genome shotgun (WGS) entry which is preliminary data.</text>
</comment>
<feature type="transmembrane region" description="Helical" evidence="12">
    <location>
        <begin position="299"/>
        <end position="319"/>
    </location>
</feature>
<evidence type="ECO:0000256" key="4">
    <source>
        <dbReference type="ARBA" id="ARBA00022519"/>
    </source>
</evidence>
<keyword evidence="4" id="KW-0997">Cell inner membrane</keyword>
<feature type="domain" description="ABC transmembrane type-1" evidence="14">
    <location>
        <begin position="186"/>
        <end position="375"/>
    </location>
</feature>
<evidence type="ECO:0000256" key="13">
    <source>
        <dbReference type="SAM" id="MobiDB-lite"/>
    </source>
</evidence>
<evidence type="ECO:0000256" key="5">
    <source>
        <dbReference type="ARBA" id="ARBA00022692"/>
    </source>
</evidence>
<dbReference type="SUPFAM" id="SSF161098">
    <property type="entry name" value="MetI-like"/>
    <property type="match status" value="1"/>
</dbReference>
<keyword evidence="9 12" id="KW-0472">Membrane</keyword>
<keyword evidence="5 12" id="KW-0812">Transmembrane</keyword>
<keyword evidence="7" id="KW-0653">Protein transport</keyword>
<keyword evidence="6" id="KW-0571">Peptide transport</keyword>
<dbReference type="InterPro" id="IPR025966">
    <property type="entry name" value="OppC_N"/>
</dbReference>
<feature type="transmembrane region" description="Helical" evidence="12">
    <location>
        <begin position="188"/>
        <end position="214"/>
    </location>
</feature>
<dbReference type="RefSeq" id="WP_209737376.1">
    <property type="nucleotide sequence ID" value="NZ_CP072611.1"/>
</dbReference>
<sequence>MTDLSSTTPDPGPLPGDTAAARDGGGRSLFQLALLRLRRNRAAMAGFLVLALVAVFCFAGPSFVSHRYDQVFTSYVAVPPSLEPLPREADLQRVVEGVATRARVDLVEFDVEGSIFRATVRGAEPVDPRTTRYFDRVNEFGTGSRIVETGEEGRLAVVEGTVARQFFPFGTDRNGRDLMVRVMVGGQISLVIGILASLVALAIGVTYGAIAGYVGGRVDNVMMRFVEILYSLPFVFLVIMLVVFFGRSFVLIFIVIGMVEWLDMARIVRGQTLSLKRREFVAAAEAMGLTDRQIIRRHIVPNTIGPVVVFVTIVVPKVILLESFLSFLGLGVQAPLTSWGALISDGAQTIQAAPWLLVFPATFFCVTLFALNFIGDGLRDAFDPKDR</sequence>
<evidence type="ECO:0000256" key="12">
    <source>
        <dbReference type="RuleBase" id="RU363032"/>
    </source>
</evidence>
<comment type="similarity">
    <text evidence="10">Belongs to the binding-protein-dependent transport system permease family. OppBC subfamily.</text>
</comment>
<dbReference type="EMBL" id="JBHUIJ010000022">
    <property type="protein sequence ID" value="MFD2238935.1"/>
    <property type="molecule type" value="Genomic_DNA"/>
</dbReference>
<evidence type="ECO:0000256" key="2">
    <source>
        <dbReference type="ARBA" id="ARBA00022448"/>
    </source>
</evidence>
<dbReference type="PANTHER" id="PTHR43386:SF2">
    <property type="entry name" value="OLIGOPEPTIDE TRANSPORT SYSTEM PERMEASE PROTEIN OPPC"/>
    <property type="match status" value="1"/>
</dbReference>